<comment type="similarity">
    <text evidence="2">Belongs to the autoinducer-2 exporter (AI-2E) (TC 2.A.86) family.</text>
</comment>
<comment type="subcellular location">
    <subcellularLocation>
        <location evidence="1">Membrane</location>
        <topology evidence="1">Multi-pass membrane protein</topology>
    </subcellularLocation>
</comment>
<feature type="transmembrane region" description="Helical" evidence="6">
    <location>
        <begin position="296"/>
        <end position="321"/>
    </location>
</feature>
<evidence type="ECO:0000313" key="8">
    <source>
        <dbReference type="Proteomes" id="UP000528734"/>
    </source>
</evidence>
<keyword evidence="3 6" id="KW-0812">Transmembrane</keyword>
<dbReference type="PANTHER" id="PTHR21716:SF64">
    <property type="entry name" value="AI-2 TRANSPORT PROTEIN TQSA"/>
    <property type="match status" value="1"/>
</dbReference>
<organism evidence="7 8">
    <name type="scientific">Bradyrhizobium archetypum</name>
    <dbReference type="NCBI Taxonomy" id="2721160"/>
    <lineage>
        <taxon>Bacteria</taxon>
        <taxon>Pseudomonadati</taxon>
        <taxon>Pseudomonadota</taxon>
        <taxon>Alphaproteobacteria</taxon>
        <taxon>Hyphomicrobiales</taxon>
        <taxon>Nitrobacteraceae</taxon>
        <taxon>Bradyrhizobium</taxon>
    </lineage>
</organism>
<feature type="transmembrane region" description="Helical" evidence="6">
    <location>
        <begin position="29"/>
        <end position="46"/>
    </location>
</feature>
<feature type="transmembrane region" description="Helical" evidence="6">
    <location>
        <begin position="5"/>
        <end position="23"/>
    </location>
</feature>
<feature type="transmembrane region" description="Helical" evidence="6">
    <location>
        <begin position="222"/>
        <end position="243"/>
    </location>
</feature>
<dbReference type="Pfam" id="PF01594">
    <property type="entry name" value="AI-2E_transport"/>
    <property type="match status" value="1"/>
</dbReference>
<keyword evidence="8" id="KW-1185">Reference proteome</keyword>
<dbReference type="EMBL" id="JAAVLW010000001">
    <property type="protein sequence ID" value="NOJ45037.1"/>
    <property type="molecule type" value="Genomic_DNA"/>
</dbReference>
<evidence type="ECO:0000256" key="6">
    <source>
        <dbReference type="SAM" id="Phobius"/>
    </source>
</evidence>
<feature type="transmembrane region" description="Helical" evidence="6">
    <location>
        <begin position="193"/>
        <end position="216"/>
    </location>
</feature>
<name>A0A7Y4H0G6_9BRAD</name>
<keyword evidence="4 6" id="KW-1133">Transmembrane helix</keyword>
<reference evidence="7 8" key="1">
    <citation type="submission" date="2020-03" db="EMBL/GenBank/DDBJ databases">
        <title>Bradyrhizobium diversity isolated from nodules of Muelleranthus trifoliolatus.</title>
        <authorList>
            <person name="Klepa M."/>
            <person name="Helene L."/>
            <person name="Hungria M."/>
        </authorList>
    </citation>
    <scope>NUCLEOTIDE SEQUENCE [LARGE SCALE GENOMIC DNA]</scope>
    <source>
        <strain evidence="7 8">WSM 1744</strain>
    </source>
</reference>
<evidence type="ECO:0000256" key="2">
    <source>
        <dbReference type="ARBA" id="ARBA00009773"/>
    </source>
</evidence>
<dbReference type="GO" id="GO:0055085">
    <property type="term" value="P:transmembrane transport"/>
    <property type="evidence" value="ECO:0007669"/>
    <property type="project" value="TreeGrafter"/>
</dbReference>
<comment type="caution">
    <text evidence="7">The sequence shown here is derived from an EMBL/GenBank/DDBJ whole genome shotgun (WGS) entry which is preliminary data.</text>
</comment>
<gene>
    <name evidence="7" type="ORF">HCN50_02050</name>
</gene>
<dbReference type="RefSeq" id="WP_171707931.1">
    <property type="nucleotide sequence ID" value="NZ_JAAVLW010000001.1"/>
</dbReference>
<accession>A0A7Y4H0G6</accession>
<proteinExistence type="inferred from homology"/>
<dbReference type="PANTHER" id="PTHR21716">
    <property type="entry name" value="TRANSMEMBRANE PROTEIN"/>
    <property type="match status" value="1"/>
</dbReference>
<keyword evidence="5 6" id="KW-0472">Membrane</keyword>
<dbReference type="AlphaFoldDB" id="A0A7Y4H0G6"/>
<feature type="transmembrane region" description="Helical" evidence="6">
    <location>
        <begin position="255"/>
        <end position="276"/>
    </location>
</feature>
<evidence type="ECO:0000256" key="5">
    <source>
        <dbReference type="ARBA" id="ARBA00023136"/>
    </source>
</evidence>
<evidence type="ECO:0000313" key="7">
    <source>
        <dbReference type="EMBL" id="NOJ45037.1"/>
    </source>
</evidence>
<protein>
    <submittedName>
        <fullName evidence="7">AI-2E family transporter</fullName>
    </submittedName>
</protein>
<dbReference type="GO" id="GO:0016020">
    <property type="term" value="C:membrane"/>
    <property type="evidence" value="ECO:0007669"/>
    <property type="project" value="UniProtKB-SubCell"/>
</dbReference>
<feature type="transmembrane region" description="Helical" evidence="6">
    <location>
        <begin position="142"/>
        <end position="159"/>
    </location>
</feature>
<dbReference type="Proteomes" id="UP000528734">
    <property type="component" value="Unassembled WGS sequence"/>
</dbReference>
<feature type="transmembrane region" description="Helical" evidence="6">
    <location>
        <begin position="58"/>
        <end position="82"/>
    </location>
</feature>
<evidence type="ECO:0000256" key="4">
    <source>
        <dbReference type="ARBA" id="ARBA00022989"/>
    </source>
</evidence>
<evidence type="ECO:0000256" key="3">
    <source>
        <dbReference type="ARBA" id="ARBA00022692"/>
    </source>
</evidence>
<sequence length="346" mass="37839">MGIRFGLNITSGIIAAVLVFATLAQASRVFAPLAAAFFIIAIVWPVQKRLQSWIPKLAALAITVVATVAVCLSFASLAAWGFGRVGQSLVADLTRYQALYAATVTWLDGHGVSLAGLWAEHFNVGWLLRAMQYVTARVNTTFSFWMIALVYVMLGLLEVENIRRKIEQLENAGAARVLLDGSVATAAKFRKFLLVRTMMSAVTGLLVGAFVWIAGLPFAFEWGVIAFVLNYIPFIGPFVATLFPTLLAMTQFESWPAVLGVFICLNIIQFAVGSYIEPRLAGSMLSISPVVVLFAIFFWTFLWGLFGTFIGVPMTLAMLTFCAQHPSSRWIADLLGGPEQPKLRTL</sequence>
<dbReference type="InterPro" id="IPR002549">
    <property type="entry name" value="AI-2E-like"/>
</dbReference>
<evidence type="ECO:0000256" key="1">
    <source>
        <dbReference type="ARBA" id="ARBA00004141"/>
    </source>
</evidence>